<dbReference type="InterPro" id="IPR053772">
    <property type="entry name" value="At1g61320/At1g61330-like"/>
</dbReference>
<dbReference type="InterPro" id="IPR036047">
    <property type="entry name" value="F-box-like_dom_sf"/>
</dbReference>
<reference evidence="2 3" key="2">
    <citation type="journal article" date="2017" name="Genome Biol.">
        <title>New reference genome sequences of hot pepper reveal the massive evolution of plant disease-resistance genes by retroduplication.</title>
        <authorList>
            <person name="Kim S."/>
            <person name="Park J."/>
            <person name="Yeom S.I."/>
            <person name="Kim Y.M."/>
            <person name="Seo E."/>
            <person name="Kim K.T."/>
            <person name="Kim M.S."/>
            <person name="Lee J.M."/>
            <person name="Cheong K."/>
            <person name="Shin H.S."/>
            <person name="Kim S.B."/>
            <person name="Han K."/>
            <person name="Lee J."/>
            <person name="Park M."/>
            <person name="Lee H.A."/>
            <person name="Lee H.Y."/>
            <person name="Lee Y."/>
            <person name="Oh S."/>
            <person name="Lee J.H."/>
            <person name="Choi E."/>
            <person name="Choi E."/>
            <person name="Lee S.E."/>
            <person name="Jeon J."/>
            <person name="Kim H."/>
            <person name="Choi G."/>
            <person name="Song H."/>
            <person name="Lee J."/>
            <person name="Lee S.C."/>
            <person name="Kwon J.K."/>
            <person name="Lee H.Y."/>
            <person name="Koo N."/>
            <person name="Hong Y."/>
            <person name="Kim R.W."/>
            <person name="Kang W.H."/>
            <person name="Huh J.H."/>
            <person name="Kang B.C."/>
            <person name="Yang T.J."/>
            <person name="Lee Y.H."/>
            <person name="Bennetzen J.L."/>
            <person name="Choi D."/>
        </authorList>
    </citation>
    <scope>NUCLEOTIDE SEQUENCE [LARGE SCALE GENOMIC DNA]</scope>
    <source>
        <strain evidence="3">cv. CM334</strain>
    </source>
</reference>
<keyword evidence="3" id="KW-1185">Reference proteome</keyword>
<dbReference type="PANTHER" id="PTHR34145">
    <property type="entry name" value="OS02G0105600 PROTEIN"/>
    <property type="match status" value="1"/>
</dbReference>
<dbReference type="InterPro" id="IPR006566">
    <property type="entry name" value="FBD"/>
</dbReference>
<proteinExistence type="predicted"/>
<comment type="caution">
    <text evidence="2">The sequence shown here is derived from an EMBL/GenBank/DDBJ whole genome shotgun (WGS) entry which is preliminary data.</text>
</comment>
<reference evidence="2 3" key="1">
    <citation type="journal article" date="2014" name="Nat. Genet.">
        <title>Genome sequence of the hot pepper provides insights into the evolution of pungency in Capsicum species.</title>
        <authorList>
            <person name="Kim S."/>
            <person name="Park M."/>
            <person name="Yeom S.I."/>
            <person name="Kim Y.M."/>
            <person name="Lee J.M."/>
            <person name="Lee H.A."/>
            <person name="Seo E."/>
            <person name="Choi J."/>
            <person name="Cheong K."/>
            <person name="Kim K.T."/>
            <person name="Jung K."/>
            <person name="Lee G.W."/>
            <person name="Oh S.K."/>
            <person name="Bae C."/>
            <person name="Kim S.B."/>
            <person name="Lee H.Y."/>
            <person name="Kim S.Y."/>
            <person name="Kim M.S."/>
            <person name="Kang B.C."/>
            <person name="Jo Y.D."/>
            <person name="Yang H.B."/>
            <person name="Jeong H.J."/>
            <person name="Kang W.H."/>
            <person name="Kwon J.K."/>
            <person name="Shin C."/>
            <person name="Lim J.Y."/>
            <person name="Park J.H."/>
            <person name="Huh J.H."/>
            <person name="Kim J.S."/>
            <person name="Kim B.D."/>
            <person name="Cohen O."/>
            <person name="Paran I."/>
            <person name="Suh M.C."/>
            <person name="Lee S.B."/>
            <person name="Kim Y.K."/>
            <person name="Shin Y."/>
            <person name="Noh S.J."/>
            <person name="Park J."/>
            <person name="Seo Y.S."/>
            <person name="Kwon S.Y."/>
            <person name="Kim H.A."/>
            <person name="Park J.M."/>
            <person name="Kim H.J."/>
            <person name="Choi S.B."/>
            <person name="Bosland P.W."/>
            <person name="Reeves G."/>
            <person name="Jo S.H."/>
            <person name="Lee B.W."/>
            <person name="Cho H.T."/>
            <person name="Choi H.S."/>
            <person name="Lee M.S."/>
            <person name="Yu Y."/>
            <person name="Do Choi Y."/>
            <person name="Park B.S."/>
            <person name="van Deynze A."/>
            <person name="Ashrafi H."/>
            <person name="Hill T."/>
            <person name="Kim W.T."/>
            <person name="Pai H.S."/>
            <person name="Ahn H.K."/>
            <person name="Yeam I."/>
            <person name="Giovannoni J.J."/>
            <person name="Rose J.K."/>
            <person name="Sorensen I."/>
            <person name="Lee S.J."/>
            <person name="Kim R.W."/>
            <person name="Choi I.Y."/>
            <person name="Choi B.S."/>
            <person name="Lim J.S."/>
            <person name="Lee Y.H."/>
            <person name="Choi D."/>
        </authorList>
    </citation>
    <scope>NUCLEOTIDE SEQUENCE [LARGE SCALE GENOMIC DNA]</scope>
    <source>
        <strain evidence="3">cv. CM334</strain>
    </source>
</reference>
<dbReference type="Gramene" id="PHT71850">
    <property type="protein sequence ID" value="PHT71850"/>
    <property type="gene ID" value="T459_22635"/>
</dbReference>
<dbReference type="Gene3D" id="3.80.10.10">
    <property type="entry name" value="Ribonuclease Inhibitor"/>
    <property type="match status" value="1"/>
</dbReference>
<dbReference type="InterPro" id="IPR032675">
    <property type="entry name" value="LRR_dom_sf"/>
</dbReference>
<dbReference type="Pfam" id="PF23622">
    <property type="entry name" value="LRR_At1g61320_AtMIF1"/>
    <property type="match status" value="1"/>
</dbReference>
<sequence>MVDPVWDVAFLQDAVNKFQMQVCDLQWELLEQGCSVRSAELKMAMISRGSKRVYIEGDDLDRLTALPISVKHQIQERLSMEEAARMSILSRPWRHVWSSIPKLIFSSQFCQRKPLIDVIDTILLQHNGAIKTFLLDISSIPPSKHSVIDQWMLLLSRNGIMYLTLQNLQNAAPYILPSCMYDVELESLRLANCIFKPPCSFRGFHKLKSLSLLKVVLLLDNDIAASFLWMPYLVILQVNACSGFPNAKIYAPTLSQVYFLTRRSETLDLGHYMDCRKLKAVRLVSSKENQEKAVNLTYLLNCWSEIRDFAMDSYYLQSFATEAERLPAYLNSLKVMTLYEFDFDDEDQIFSLLRMLIISPNLNDLRLVLSSKKRNVGMEVNVVNHFEGPSYRTLGVLKLESLKVKNFHGSRIEMLFVKFIFASAPSLLKSTIFIEDVESVDQSEYVKITKELMGFPRASPTLKMYMICDASKLGILTQEGSFHDGM</sequence>
<organism evidence="2 3">
    <name type="scientific">Capsicum annuum</name>
    <name type="common">Capsicum pepper</name>
    <dbReference type="NCBI Taxonomy" id="4072"/>
    <lineage>
        <taxon>Eukaryota</taxon>
        <taxon>Viridiplantae</taxon>
        <taxon>Streptophyta</taxon>
        <taxon>Embryophyta</taxon>
        <taxon>Tracheophyta</taxon>
        <taxon>Spermatophyta</taxon>
        <taxon>Magnoliopsida</taxon>
        <taxon>eudicotyledons</taxon>
        <taxon>Gunneridae</taxon>
        <taxon>Pentapetalae</taxon>
        <taxon>asterids</taxon>
        <taxon>lamiids</taxon>
        <taxon>Solanales</taxon>
        <taxon>Solanaceae</taxon>
        <taxon>Solanoideae</taxon>
        <taxon>Capsiceae</taxon>
        <taxon>Capsicum</taxon>
    </lineage>
</organism>
<dbReference type="AlphaFoldDB" id="A0A2G2YQ33"/>
<gene>
    <name evidence="2" type="ORF">T459_22635</name>
</gene>
<evidence type="ECO:0000313" key="3">
    <source>
        <dbReference type="Proteomes" id="UP000222542"/>
    </source>
</evidence>
<dbReference type="SMART" id="SM00579">
    <property type="entry name" value="FBD"/>
    <property type="match status" value="1"/>
</dbReference>
<dbReference type="OMA" id="NQSNALY"/>
<protein>
    <recommendedName>
        <fullName evidence="1">FBD domain-containing protein</fullName>
    </recommendedName>
</protein>
<name>A0A2G2YQ33_CAPAN</name>
<feature type="domain" description="FBD" evidence="1">
    <location>
        <begin position="393"/>
        <end position="467"/>
    </location>
</feature>
<dbReference type="EMBL" id="AYRZ02000009">
    <property type="protein sequence ID" value="PHT71850.1"/>
    <property type="molecule type" value="Genomic_DNA"/>
</dbReference>
<dbReference type="PANTHER" id="PTHR34145:SF48">
    <property type="entry name" value="OS01G0553400 PROTEIN"/>
    <property type="match status" value="1"/>
</dbReference>
<dbReference type="Proteomes" id="UP000222542">
    <property type="component" value="Unassembled WGS sequence"/>
</dbReference>
<evidence type="ECO:0000259" key="1">
    <source>
        <dbReference type="SMART" id="SM00579"/>
    </source>
</evidence>
<accession>A0A2G2YQ33</accession>
<dbReference type="SUPFAM" id="SSF81383">
    <property type="entry name" value="F-box domain"/>
    <property type="match status" value="1"/>
</dbReference>
<dbReference type="STRING" id="4072.A0A2G2YQ33"/>
<evidence type="ECO:0000313" key="2">
    <source>
        <dbReference type="EMBL" id="PHT71850.1"/>
    </source>
</evidence>
<dbReference type="InterPro" id="IPR055357">
    <property type="entry name" value="LRR_At1g61320_AtMIF1"/>
</dbReference>